<comment type="subcellular location">
    <subcellularLocation>
        <location evidence="2">Secreted</location>
        <location evidence="2">Cell wall</location>
    </subcellularLocation>
</comment>
<evidence type="ECO:0000313" key="3">
    <source>
        <dbReference type="EMBL" id="KAB8072126.1"/>
    </source>
</evidence>
<name>A0A5N5WUB2_9EURO</name>
<evidence type="ECO:0000313" key="4">
    <source>
        <dbReference type="Proteomes" id="UP000326565"/>
    </source>
</evidence>
<keyword evidence="2" id="KW-0964">Secreted</keyword>
<keyword evidence="1 2" id="KW-1015">Disulfide bond</keyword>
<reference evidence="3 4" key="1">
    <citation type="submission" date="2019-04" db="EMBL/GenBank/DDBJ databases">
        <title>Friends and foes A comparative genomics study of 23 Aspergillus species from section Flavi.</title>
        <authorList>
            <consortium name="DOE Joint Genome Institute"/>
            <person name="Kjaerbolling I."/>
            <person name="Vesth T."/>
            <person name="Frisvad J.C."/>
            <person name="Nybo J.L."/>
            <person name="Theobald S."/>
            <person name="Kildgaard S."/>
            <person name="Isbrandt T."/>
            <person name="Kuo A."/>
            <person name="Sato A."/>
            <person name="Lyhne E.K."/>
            <person name="Kogle M.E."/>
            <person name="Wiebenga A."/>
            <person name="Kun R.S."/>
            <person name="Lubbers R.J."/>
            <person name="Makela M.R."/>
            <person name="Barry K."/>
            <person name="Chovatia M."/>
            <person name="Clum A."/>
            <person name="Daum C."/>
            <person name="Haridas S."/>
            <person name="He G."/>
            <person name="LaButti K."/>
            <person name="Lipzen A."/>
            <person name="Mondo S."/>
            <person name="Riley R."/>
            <person name="Salamov A."/>
            <person name="Simmons B.A."/>
            <person name="Magnuson J.K."/>
            <person name="Henrissat B."/>
            <person name="Mortensen U.H."/>
            <person name="Larsen T.O."/>
            <person name="Devries R.P."/>
            <person name="Grigoriev I.V."/>
            <person name="Machida M."/>
            <person name="Baker S.E."/>
            <person name="Andersen M.R."/>
        </authorList>
    </citation>
    <scope>NUCLEOTIDE SEQUENCE [LARGE SCALE GENOMIC DNA]</scope>
    <source>
        <strain evidence="3 4">CBS 151.66</strain>
    </source>
</reference>
<sequence>MQFMLAAIPLFAALAAASPFAPSAAAGSGAAHANGDIKFPVPEDYTVKQAAAKCGNNAQLSCCNKVTYAGDTTTIDSGLLAGLLSDLIGSGSGSQGIGLFDECSKLDIPILINLQDLVNKKCQQNIACCQDTKADASGDLIGVALPCIALGALL</sequence>
<dbReference type="OrthoDB" id="4225815at2759"/>
<dbReference type="GO" id="GO:0005199">
    <property type="term" value="F:structural constituent of cell wall"/>
    <property type="evidence" value="ECO:0007669"/>
    <property type="project" value="InterPro"/>
</dbReference>
<dbReference type="Proteomes" id="UP000326565">
    <property type="component" value="Unassembled WGS sequence"/>
</dbReference>
<dbReference type="AlphaFoldDB" id="A0A5N5WUB2"/>
<comment type="similarity">
    <text evidence="2">Belongs to the fungal hydrophobin family.</text>
</comment>
<proteinExistence type="inferred from homology"/>
<feature type="chain" id="PRO_5025085399" description="Hydrophobin" evidence="2">
    <location>
        <begin position="18"/>
        <end position="154"/>
    </location>
</feature>
<dbReference type="Pfam" id="PF01185">
    <property type="entry name" value="Hydrophobin"/>
    <property type="match status" value="1"/>
</dbReference>
<evidence type="ECO:0000256" key="2">
    <source>
        <dbReference type="RuleBase" id="RU365009"/>
    </source>
</evidence>
<dbReference type="GO" id="GO:0009277">
    <property type="term" value="C:fungal-type cell wall"/>
    <property type="evidence" value="ECO:0007669"/>
    <property type="project" value="InterPro"/>
</dbReference>
<gene>
    <name evidence="3" type="ORF">BDV29DRAFT_177909</name>
</gene>
<feature type="signal peptide" evidence="2">
    <location>
        <begin position="1"/>
        <end position="17"/>
    </location>
</feature>
<organism evidence="3 4">
    <name type="scientific">Aspergillus leporis</name>
    <dbReference type="NCBI Taxonomy" id="41062"/>
    <lineage>
        <taxon>Eukaryota</taxon>
        <taxon>Fungi</taxon>
        <taxon>Dikarya</taxon>
        <taxon>Ascomycota</taxon>
        <taxon>Pezizomycotina</taxon>
        <taxon>Eurotiomycetes</taxon>
        <taxon>Eurotiomycetidae</taxon>
        <taxon>Eurotiales</taxon>
        <taxon>Aspergillaceae</taxon>
        <taxon>Aspergillus</taxon>
        <taxon>Aspergillus subgen. Circumdati</taxon>
    </lineage>
</organism>
<keyword evidence="4" id="KW-1185">Reference proteome</keyword>
<keyword evidence="2" id="KW-0732">Signal</keyword>
<protein>
    <recommendedName>
        <fullName evidence="2">Hydrophobin</fullName>
    </recommendedName>
</protein>
<evidence type="ECO:0000256" key="1">
    <source>
        <dbReference type="ARBA" id="ARBA00023157"/>
    </source>
</evidence>
<dbReference type="InterPro" id="IPR001338">
    <property type="entry name" value="Class_I_Hydrophobin"/>
</dbReference>
<accession>A0A5N5WUB2</accession>
<dbReference type="EMBL" id="ML732254">
    <property type="protein sequence ID" value="KAB8072126.1"/>
    <property type="molecule type" value="Genomic_DNA"/>
</dbReference>
<keyword evidence="2" id="KW-0134">Cell wall</keyword>
<dbReference type="SMART" id="SM00075">
    <property type="entry name" value="HYDRO"/>
    <property type="match status" value="1"/>
</dbReference>